<dbReference type="EMBL" id="SGWZ01000001">
    <property type="protein sequence ID" value="RZS73270.1"/>
    <property type="molecule type" value="Genomic_DNA"/>
</dbReference>
<feature type="domain" description="RNA polymerase sigma factor 70 region 4 type 2" evidence="5">
    <location>
        <begin position="111"/>
        <end position="163"/>
    </location>
</feature>
<dbReference type="PANTHER" id="PTHR43133">
    <property type="entry name" value="RNA POLYMERASE ECF-TYPE SIGMA FACTO"/>
    <property type="match status" value="1"/>
</dbReference>
<evidence type="ECO:0000313" key="8">
    <source>
        <dbReference type="Proteomes" id="UP000078084"/>
    </source>
</evidence>
<dbReference type="InterPro" id="IPR013249">
    <property type="entry name" value="RNA_pol_sigma70_r4_t2"/>
</dbReference>
<evidence type="ECO:0000256" key="3">
    <source>
        <dbReference type="ARBA" id="ARBA00023082"/>
    </source>
</evidence>
<dbReference type="CDD" id="cd06171">
    <property type="entry name" value="Sigma70_r4"/>
    <property type="match status" value="1"/>
</dbReference>
<dbReference type="PANTHER" id="PTHR43133:SF63">
    <property type="entry name" value="RNA POLYMERASE SIGMA FACTOR FECI-RELATED"/>
    <property type="match status" value="1"/>
</dbReference>
<comment type="similarity">
    <text evidence="1">Belongs to the sigma-70 factor family. ECF subfamily.</text>
</comment>
<dbReference type="EMBL" id="LBNE01000017">
    <property type="protein sequence ID" value="KKO70351.1"/>
    <property type="molecule type" value="Genomic_DNA"/>
</dbReference>
<dbReference type="GO" id="GO:0003677">
    <property type="term" value="F:DNA binding"/>
    <property type="evidence" value="ECO:0007669"/>
    <property type="project" value="InterPro"/>
</dbReference>
<evidence type="ECO:0000313" key="6">
    <source>
        <dbReference type="EMBL" id="KKO70351.1"/>
    </source>
</evidence>
<dbReference type="InterPro" id="IPR036388">
    <property type="entry name" value="WH-like_DNA-bd_sf"/>
</dbReference>
<name>A0A171KN84_9BURK</name>
<gene>
    <name evidence="6" type="ORF">AAV32_17155</name>
    <name evidence="7" type="ORF">EV679_0460</name>
</gene>
<keyword evidence="8" id="KW-1185">Reference proteome</keyword>
<dbReference type="STRING" id="206506.AAV32_17155"/>
<dbReference type="SUPFAM" id="SSF88946">
    <property type="entry name" value="Sigma2 domain of RNA polymerase sigma factors"/>
    <property type="match status" value="1"/>
</dbReference>
<dbReference type="InterPro" id="IPR013325">
    <property type="entry name" value="RNA_pol_sigma_r2"/>
</dbReference>
<dbReference type="Proteomes" id="UP000292039">
    <property type="component" value="Unassembled WGS sequence"/>
</dbReference>
<keyword evidence="3" id="KW-0731">Sigma factor</keyword>
<comment type="caution">
    <text evidence="6">The sequence shown here is derived from an EMBL/GenBank/DDBJ whole genome shotgun (WGS) entry which is preliminary data.</text>
</comment>
<evidence type="ECO:0000313" key="9">
    <source>
        <dbReference type="Proteomes" id="UP000292039"/>
    </source>
</evidence>
<keyword evidence="2" id="KW-0805">Transcription regulation</keyword>
<protein>
    <submittedName>
        <fullName evidence="7">RNA polymerase sigma-70 factor (ECF subfamily)</fullName>
    </submittedName>
</protein>
<dbReference type="Gene3D" id="1.10.10.10">
    <property type="entry name" value="Winged helix-like DNA-binding domain superfamily/Winged helix DNA-binding domain"/>
    <property type="match status" value="1"/>
</dbReference>
<reference evidence="6 8" key="1">
    <citation type="submission" date="2015-04" db="EMBL/GenBank/DDBJ databases">
        <title>Genome sequence of Kerstersia gyiorum CG1.</title>
        <authorList>
            <person name="Greninger A.L."/>
            <person name="Kozyreva V."/>
            <person name="Chaturvedi V."/>
        </authorList>
    </citation>
    <scope>NUCLEOTIDE SEQUENCE [LARGE SCALE GENOMIC DNA]</scope>
    <source>
        <strain evidence="6 8">CG1</strain>
    </source>
</reference>
<dbReference type="Pfam" id="PF08281">
    <property type="entry name" value="Sigma70_r4_2"/>
    <property type="match status" value="1"/>
</dbReference>
<dbReference type="InterPro" id="IPR000792">
    <property type="entry name" value="Tscrpt_reg_LuxR_C"/>
</dbReference>
<reference evidence="7 9" key="2">
    <citation type="submission" date="2019-02" db="EMBL/GenBank/DDBJ databases">
        <title>Genomic Encyclopedia of Type Strains, Phase IV (KMG-IV): sequencing the most valuable type-strain genomes for metagenomic binning, comparative biology and taxonomic classification.</title>
        <authorList>
            <person name="Goeker M."/>
        </authorList>
    </citation>
    <scope>NUCLEOTIDE SEQUENCE [LARGE SCALE GENOMIC DNA]</scope>
    <source>
        <strain evidence="7 9">DSM 16618</strain>
    </source>
</reference>
<proteinExistence type="inferred from homology"/>
<dbReference type="AlphaFoldDB" id="A0A171KN84"/>
<dbReference type="InterPro" id="IPR014284">
    <property type="entry name" value="RNA_pol_sigma-70_dom"/>
</dbReference>
<evidence type="ECO:0000313" key="7">
    <source>
        <dbReference type="EMBL" id="RZS73270.1"/>
    </source>
</evidence>
<dbReference type="PRINTS" id="PR00038">
    <property type="entry name" value="HTHLUXR"/>
</dbReference>
<dbReference type="Proteomes" id="UP000078084">
    <property type="component" value="Unassembled WGS sequence"/>
</dbReference>
<dbReference type="SUPFAM" id="SSF88659">
    <property type="entry name" value="Sigma3 and sigma4 domains of RNA polymerase sigma factors"/>
    <property type="match status" value="1"/>
</dbReference>
<organism evidence="6 8">
    <name type="scientific">Kerstersia gyiorum</name>
    <dbReference type="NCBI Taxonomy" id="206506"/>
    <lineage>
        <taxon>Bacteria</taxon>
        <taxon>Pseudomonadati</taxon>
        <taxon>Pseudomonadota</taxon>
        <taxon>Betaproteobacteria</taxon>
        <taxon>Burkholderiales</taxon>
        <taxon>Alcaligenaceae</taxon>
        <taxon>Kerstersia</taxon>
    </lineage>
</organism>
<dbReference type="GeneID" id="99728034"/>
<evidence type="ECO:0000256" key="4">
    <source>
        <dbReference type="ARBA" id="ARBA00023163"/>
    </source>
</evidence>
<dbReference type="InterPro" id="IPR013324">
    <property type="entry name" value="RNA_pol_sigma_r3/r4-like"/>
</dbReference>
<dbReference type="NCBIfam" id="TIGR02937">
    <property type="entry name" value="sigma70-ECF"/>
    <property type="match status" value="1"/>
</dbReference>
<evidence type="ECO:0000256" key="2">
    <source>
        <dbReference type="ARBA" id="ARBA00023015"/>
    </source>
</evidence>
<dbReference type="OrthoDB" id="8589148at2"/>
<evidence type="ECO:0000259" key="5">
    <source>
        <dbReference type="Pfam" id="PF08281"/>
    </source>
</evidence>
<dbReference type="InterPro" id="IPR039425">
    <property type="entry name" value="RNA_pol_sigma-70-like"/>
</dbReference>
<dbReference type="GO" id="GO:0006352">
    <property type="term" value="P:DNA-templated transcription initiation"/>
    <property type="evidence" value="ECO:0007669"/>
    <property type="project" value="InterPro"/>
</dbReference>
<keyword evidence="4" id="KW-0804">Transcription</keyword>
<accession>A0A171KN84</accession>
<sequence>MAHTSWFGIELSYLYGTLLDGIVRQTRCSHRARDILHDALVRYATAASASHIETPHLYLRRIVGSALADHYRLERRYIALPEEDGDTALIRQGETRVPSPEEIADMRQRLAQLQAVLEALPPKCREVFWLLRIEGMSHEEIATRLGISRKTVEGHVARALVRLVALRRHIGTDLG</sequence>
<evidence type="ECO:0000256" key="1">
    <source>
        <dbReference type="ARBA" id="ARBA00010641"/>
    </source>
</evidence>
<dbReference type="GO" id="GO:0016987">
    <property type="term" value="F:sigma factor activity"/>
    <property type="evidence" value="ECO:0007669"/>
    <property type="project" value="UniProtKB-KW"/>
</dbReference>
<dbReference type="RefSeq" id="WP_068375431.1">
    <property type="nucleotide sequence ID" value="NZ_CBCSEB010000003.1"/>
</dbReference>